<keyword evidence="3 5" id="KW-0269">Exonuclease</keyword>
<proteinExistence type="predicted"/>
<evidence type="ECO:0000256" key="2">
    <source>
        <dbReference type="ARBA" id="ARBA00022801"/>
    </source>
</evidence>
<organism evidence="5 6">
    <name type="scientific">Spirosoma sordidisoli</name>
    <dbReference type="NCBI Taxonomy" id="2502893"/>
    <lineage>
        <taxon>Bacteria</taxon>
        <taxon>Pseudomonadati</taxon>
        <taxon>Bacteroidota</taxon>
        <taxon>Cytophagia</taxon>
        <taxon>Cytophagales</taxon>
        <taxon>Cytophagaceae</taxon>
        <taxon>Spirosoma</taxon>
    </lineage>
</organism>
<gene>
    <name evidence="5" type="ORF">EQG79_01145</name>
</gene>
<feature type="domain" description="Exonuclease" evidence="4">
    <location>
        <begin position="2"/>
        <end position="200"/>
    </location>
</feature>
<dbReference type="SMART" id="SM00479">
    <property type="entry name" value="EXOIII"/>
    <property type="match status" value="1"/>
</dbReference>
<reference evidence="5 6" key="1">
    <citation type="submission" date="2019-01" db="EMBL/GenBank/DDBJ databases">
        <title>Spirosoma flava sp. nov., a propanil-degrading bacterium isolated from herbicide-contaminated soil.</title>
        <authorList>
            <person name="Zhang L."/>
            <person name="Jiang J.-D."/>
        </authorList>
    </citation>
    <scope>NUCLEOTIDE SEQUENCE [LARGE SCALE GENOMIC DNA]</scope>
    <source>
        <strain evidence="5 6">TY50</strain>
    </source>
</reference>
<keyword evidence="2" id="KW-0378">Hydrolase</keyword>
<dbReference type="GO" id="GO:0008408">
    <property type="term" value="F:3'-5' exonuclease activity"/>
    <property type="evidence" value="ECO:0007669"/>
    <property type="project" value="TreeGrafter"/>
</dbReference>
<protein>
    <submittedName>
        <fullName evidence="5">3'-5' exonuclease</fullName>
    </submittedName>
</protein>
<dbReference type="InterPro" id="IPR036397">
    <property type="entry name" value="RNaseH_sf"/>
</dbReference>
<dbReference type="PANTHER" id="PTHR30231">
    <property type="entry name" value="DNA POLYMERASE III SUBUNIT EPSILON"/>
    <property type="match status" value="1"/>
</dbReference>
<evidence type="ECO:0000313" key="6">
    <source>
        <dbReference type="Proteomes" id="UP000290407"/>
    </source>
</evidence>
<dbReference type="PANTHER" id="PTHR30231:SF4">
    <property type="entry name" value="PROTEIN NEN2"/>
    <property type="match status" value="1"/>
</dbReference>
<dbReference type="GO" id="GO:0003676">
    <property type="term" value="F:nucleic acid binding"/>
    <property type="evidence" value="ECO:0007669"/>
    <property type="project" value="InterPro"/>
</dbReference>
<sequence>MPYLVLDLEMTGPEPDYNEIIQIGAVLFDDNWVRKGQYLTNVYPENEEAFSSSSEKIHNLSLADLQDAPMMYDVLPELEEWICKELSIRVPAGQLDRTPYLRDVIICGQSVINDINFLKEAYRYEKLKWPYSRVLLDLHTLSYFTFRVLRANGRKVPDRLSLTAIASYFGLAREDGFHNALEDAELTAKCLAEVFKLADTMKLTV</sequence>
<comment type="caution">
    <text evidence="5">The sequence shown here is derived from an EMBL/GenBank/DDBJ whole genome shotgun (WGS) entry which is preliminary data.</text>
</comment>
<dbReference type="InterPro" id="IPR012337">
    <property type="entry name" value="RNaseH-like_sf"/>
</dbReference>
<evidence type="ECO:0000256" key="3">
    <source>
        <dbReference type="ARBA" id="ARBA00022839"/>
    </source>
</evidence>
<keyword evidence="1" id="KW-0540">Nuclease</keyword>
<dbReference type="Proteomes" id="UP000290407">
    <property type="component" value="Unassembled WGS sequence"/>
</dbReference>
<dbReference type="CDD" id="cd06127">
    <property type="entry name" value="DEDDh"/>
    <property type="match status" value="1"/>
</dbReference>
<dbReference type="EMBL" id="SBLB01000001">
    <property type="protein sequence ID" value="RYC70787.1"/>
    <property type="molecule type" value="Genomic_DNA"/>
</dbReference>
<evidence type="ECO:0000259" key="4">
    <source>
        <dbReference type="SMART" id="SM00479"/>
    </source>
</evidence>
<name>A0A4Q2UMD0_9BACT</name>
<accession>A0A4Q2UMD0</accession>
<dbReference type="GO" id="GO:0006259">
    <property type="term" value="P:DNA metabolic process"/>
    <property type="evidence" value="ECO:0007669"/>
    <property type="project" value="UniProtKB-ARBA"/>
</dbReference>
<dbReference type="InterPro" id="IPR013520">
    <property type="entry name" value="Ribonucl_H"/>
</dbReference>
<dbReference type="Pfam" id="PF00929">
    <property type="entry name" value="RNase_T"/>
    <property type="match status" value="1"/>
</dbReference>
<evidence type="ECO:0000256" key="1">
    <source>
        <dbReference type="ARBA" id="ARBA00022722"/>
    </source>
</evidence>
<evidence type="ECO:0000313" key="5">
    <source>
        <dbReference type="EMBL" id="RYC70787.1"/>
    </source>
</evidence>
<keyword evidence="6" id="KW-1185">Reference proteome</keyword>
<dbReference type="RefSeq" id="WP_077919969.1">
    <property type="nucleotide sequence ID" value="NZ_SBLB01000001.1"/>
</dbReference>
<dbReference type="AlphaFoldDB" id="A0A4Q2UMD0"/>
<dbReference type="Gene3D" id="3.30.420.10">
    <property type="entry name" value="Ribonuclease H-like superfamily/Ribonuclease H"/>
    <property type="match status" value="1"/>
</dbReference>
<dbReference type="GO" id="GO:0005829">
    <property type="term" value="C:cytosol"/>
    <property type="evidence" value="ECO:0007669"/>
    <property type="project" value="TreeGrafter"/>
</dbReference>
<dbReference type="SUPFAM" id="SSF53098">
    <property type="entry name" value="Ribonuclease H-like"/>
    <property type="match status" value="1"/>
</dbReference>